<dbReference type="Ensembl" id="ENSHHUT00000017810.1">
    <property type="protein sequence ID" value="ENSHHUP00000017179.1"/>
    <property type="gene ID" value="ENSHHUG00000010685.1"/>
</dbReference>
<evidence type="ECO:0000259" key="2">
    <source>
        <dbReference type="Pfam" id="PF08628"/>
    </source>
</evidence>
<dbReference type="AlphaFoldDB" id="A0A4W5L072"/>
<keyword evidence="4" id="KW-1185">Reference proteome</keyword>
<dbReference type="GeneTree" id="ENSGT00950000182856"/>
<feature type="region of interest" description="Disordered" evidence="1">
    <location>
        <begin position="27"/>
        <end position="64"/>
    </location>
</feature>
<reference evidence="4" key="1">
    <citation type="submission" date="2018-06" db="EMBL/GenBank/DDBJ databases">
        <title>Genome assembly of Danube salmon.</title>
        <authorList>
            <person name="Macqueen D.J."/>
            <person name="Gundappa M.K."/>
        </authorList>
    </citation>
    <scope>NUCLEOTIDE SEQUENCE [LARGE SCALE GENOMIC DNA]</scope>
</reference>
<protein>
    <submittedName>
        <fullName evidence="3">Sorting nexin 25</fullName>
    </submittedName>
</protein>
<dbReference type="GO" id="GO:0005768">
    <property type="term" value="C:endosome"/>
    <property type="evidence" value="ECO:0007669"/>
    <property type="project" value="TreeGrafter"/>
</dbReference>
<reference evidence="3" key="2">
    <citation type="submission" date="2025-08" db="UniProtKB">
        <authorList>
            <consortium name="Ensembl"/>
        </authorList>
    </citation>
    <scope>IDENTIFICATION</scope>
</reference>
<feature type="compositionally biased region" description="Basic and acidic residues" evidence="1">
    <location>
        <begin position="27"/>
        <end position="39"/>
    </location>
</feature>
<dbReference type="PANTHER" id="PTHR22775">
    <property type="entry name" value="SORTING NEXIN"/>
    <property type="match status" value="1"/>
</dbReference>
<evidence type="ECO:0000313" key="3">
    <source>
        <dbReference type="Ensembl" id="ENSHHUP00000017179.1"/>
    </source>
</evidence>
<proteinExistence type="predicted"/>
<sequence length="126" mass="14330">MLVCYINIFRDTFWPNGILAPQIKARSNSERRETKERAQQKLLDNIPGSDGDDPQRAVSRTQRGNGPDLIVRGIYCMYTTQDSVGLMWSRTLILRLLIPNGTFDQSPPSPIGHKVVHYMEKGAVWD</sequence>
<dbReference type="GO" id="GO:0035091">
    <property type="term" value="F:phosphatidylinositol binding"/>
    <property type="evidence" value="ECO:0007669"/>
    <property type="project" value="TreeGrafter"/>
</dbReference>
<name>A0A4W5L072_9TELE</name>
<organism evidence="3 4">
    <name type="scientific">Hucho hucho</name>
    <name type="common">huchen</name>
    <dbReference type="NCBI Taxonomy" id="62062"/>
    <lineage>
        <taxon>Eukaryota</taxon>
        <taxon>Metazoa</taxon>
        <taxon>Chordata</taxon>
        <taxon>Craniata</taxon>
        <taxon>Vertebrata</taxon>
        <taxon>Euteleostomi</taxon>
        <taxon>Actinopterygii</taxon>
        <taxon>Neopterygii</taxon>
        <taxon>Teleostei</taxon>
        <taxon>Protacanthopterygii</taxon>
        <taxon>Salmoniformes</taxon>
        <taxon>Salmonidae</taxon>
        <taxon>Salmoninae</taxon>
        <taxon>Hucho</taxon>
    </lineage>
</organism>
<feature type="domain" description="Sorting nexin C-terminal" evidence="2">
    <location>
        <begin position="2"/>
        <end position="47"/>
    </location>
</feature>
<accession>A0A4W5L072</accession>
<reference evidence="3" key="3">
    <citation type="submission" date="2025-09" db="UniProtKB">
        <authorList>
            <consortium name="Ensembl"/>
        </authorList>
    </citation>
    <scope>IDENTIFICATION</scope>
</reference>
<dbReference type="Proteomes" id="UP000314982">
    <property type="component" value="Unassembled WGS sequence"/>
</dbReference>
<dbReference type="Pfam" id="PF08628">
    <property type="entry name" value="Nexin_C"/>
    <property type="match status" value="1"/>
</dbReference>
<dbReference type="InterPro" id="IPR013937">
    <property type="entry name" value="Sorting_nexin_C"/>
</dbReference>
<evidence type="ECO:0000256" key="1">
    <source>
        <dbReference type="SAM" id="MobiDB-lite"/>
    </source>
</evidence>
<evidence type="ECO:0000313" key="4">
    <source>
        <dbReference type="Proteomes" id="UP000314982"/>
    </source>
</evidence>
<dbReference type="PANTHER" id="PTHR22775:SF48">
    <property type="entry name" value="SORTING NEXIN-25"/>
    <property type="match status" value="1"/>
</dbReference>